<feature type="region of interest" description="Disordered" evidence="10">
    <location>
        <begin position="433"/>
        <end position="481"/>
    </location>
</feature>
<feature type="compositionally biased region" description="Basic and acidic residues" evidence="10">
    <location>
        <begin position="1"/>
        <end position="12"/>
    </location>
</feature>
<dbReference type="GO" id="GO:0030686">
    <property type="term" value="C:90S preribosome"/>
    <property type="evidence" value="ECO:0007669"/>
    <property type="project" value="TreeGrafter"/>
</dbReference>
<dbReference type="GO" id="GO:0007034">
    <property type="term" value="P:vacuolar transport"/>
    <property type="evidence" value="ECO:0007669"/>
    <property type="project" value="InterPro"/>
</dbReference>
<dbReference type="Pfam" id="PF06102">
    <property type="entry name" value="RRP36"/>
    <property type="match status" value="1"/>
</dbReference>
<dbReference type="AlphaFoldDB" id="A0AAJ5Z548"/>
<organism evidence="11 12">
    <name type="scientific">Malassezia arunalokei</name>
    <dbReference type="NCBI Taxonomy" id="1514897"/>
    <lineage>
        <taxon>Eukaryota</taxon>
        <taxon>Fungi</taxon>
        <taxon>Dikarya</taxon>
        <taxon>Basidiomycota</taxon>
        <taxon>Ustilaginomycotina</taxon>
        <taxon>Malasseziomycetes</taxon>
        <taxon>Malasseziales</taxon>
        <taxon>Malasseziaceae</taxon>
        <taxon>Malassezia</taxon>
    </lineage>
</organism>
<evidence type="ECO:0000256" key="2">
    <source>
        <dbReference type="ARBA" id="ARBA00009418"/>
    </source>
</evidence>
<dbReference type="Proteomes" id="UP001217582">
    <property type="component" value="Chromosome 6"/>
</dbReference>
<evidence type="ECO:0000256" key="3">
    <source>
        <dbReference type="ARBA" id="ARBA00022517"/>
    </source>
</evidence>
<reference evidence="11 12" key="1">
    <citation type="submission" date="2023-03" db="EMBL/GenBank/DDBJ databases">
        <title>Mating type loci evolution in Malassezia.</title>
        <authorList>
            <person name="Coelho M.A."/>
        </authorList>
    </citation>
    <scope>NUCLEOTIDE SEQUENCE [LARGE SCALE GENOMIC DNA]</scope>
    <source>
        <strain evidence="11 12">CBS 13387</strain>
    </source>
</reference>
<feature type="compositionally biased region" description="Basic and acidic residues" evidence="10">
    <location>
        <begin position="109"/>
        <end position="124"/>
    </location>
</feature>
<comment type="similarity">
    <text evidence="2 9">Belongs to the RRP36 family.</text>
</comment>
<comment type="subunit">
    <text evidence="9">Associates with 90S and pre-40S pre-ribosomal particles.</text>
</comment>
<protein>
    <recommendedName>
        <fullName evidence="9">rRNA biogenesis protein RRP36</fullName>
    </recommendedName>
</protein>
<feature type="compositionally biased region" description="Polar residues" evidence="10">
    <location>
        <begin position="127"/>
        <end position="141"/>
    </location>
</feature>
<feature type="compositionally biased region" description="Basic and acidic residues" evidence="10">
    <location>
        <begin position="457"/>
        <end position="472"/>
    </location>
</feature>
<feature type="region of interest" description="Disordered" evidence="10">
    <location>
        <begin position="1"/>
        <end position="149"/>
    </location>
</feature>
<accession>A0AAJ5Z548</accession>
<proteinExistence type="inferred from homology"/>
<sequence length="481" mass="54924">MSRAEVGREEAVPTRGDVVSEDEYDAEEMEGSSEEEEGDGYAQFIDPDDEESDSEEEEVDEEDALRREIESIPYDKLLKARRAMKSSKIGSEASETESIQAKRAMVKQQLRELGAKSPAKDAAKKQNLGTRETKSAPTIMSTRRPVSRMRHVVDPIPRAKSRDPRFDSLSAGPVNHDLHTKSYGFLSELYQNEIKQLREKHGKLKRAEMHHAGPRAKSQQALDIRHERGQVEKSLRRAESLQNERIRRERERSVKSDFKKENQRRVDAGLRPYFPKKAQFHEAVLRKQFENQLQQVLDREYDIARQAVREGHIERARLALRQRAYQNGLIEKTDQQLATLQDLVSTIEFAQLEQSVLYGLSQGSEVLKQIHEETRLERVEQILDTAAESQHYQNVREIGVTFTNDTQEINDMLSSTLSADEQQSVEEELVRLASQAEEMPDDGTHHTMMEPALPSAPKHDMTGKSSGRESTHEVLVTEDAS</sequence>
<evidence type="ECO:0000256" key="5">
    <source>
        <dbReference type="ARBA" id="ARBA00023054"/>
    </source>
</evidence>
<evidence type="ECO:0000256" key="1">
    <source>
        <dbReference type="ARBA" id="ARBA00004604"/>
    </source>
</evidence>
<feature type="compositionally biased region" description="Basic and acidic residues" evidence="10">
    <location>
        <begin position="223"/>
        <end position="261"/>
    </location>
</feature>
<evidence type="ECO:0000313" key="11">
    <source>
        <dbReference type="EMBL" id="WFD17028.1"/>
    </source>
</evidence>
<evidence type="ECO:0000256" key="9">
    <source>
        <dbReference type="RuleBase" id="RU368027"/>
    </source>
</evidence>
<evidence type="ECO:0000256" key="10">
    <source>
        <dbReference type="SAM" id="MobiDB-lite"/>
    </source>
</evidence>
<keyword evidence="12" id="KW-1185">Reference proteome</keyword>
<dbReference type="GO" id="GO:0005730">
    <property type="term" value="C:nucleolus"/>
    <property type="evidence" value="ECO:0007669"/>
    <property type="project" value="UniProtKB-SubCell"/>
</dbReference>
<keyword evidence="6 9" id="KW-0539">Nucleus</keyword>
<gene>
    <name evidence="11" type="primary">RRP36</name>
    <name evidence="11" type="ORF">MARU1_003075</name>
</gene>
<keyword evidence="5" id="KW-0175">Coiled coil</keyword>
<dbReference type="PANTHER" id="PTHR21738:SF0">
    <property type="entry name" value="RIBOSOMAL RNA PROCESSING PROTEIN 36 HOMOLOG"/>
    <property type="match status" value="1"/>
</dbReference>
<keyword evidence="4 9" id="KW-0698">rRNA processing</keyword>
<keyword evidence="7 9" id="KW-0687">Ribonucleoprotein</keyword>
<keyword evidence="3 9" id="KW-0690">Ribosome biogenesis</keyword>
<comment type="subcellular location">
    <subcellularLocation>
        <location evidence="1 9">Nucleus</location>
        <location evidence="1 9">Nucleolus</location>
    </subcellularLocation>
</comment>
<dbReference type="PANTHER" id="PTHR21738">
    <property type="entry name" value="RIBOSOMAL RNA PROCESSING PROTEIN 36 HOMOLOG"/>
    <property type="match status" value="1"/>
</dbReference>
<feature type="compositionally biased region" description="Acidic residues" evidence="10">
    <location>
        <begin position="46"/>
        <end position="63"/>
    </location>
</feature>
<evidence type="ECO:0000256" key="8">
    <source>
        <dbReference type="ARBA" id="ARBA00025053"/>
    </source>
</evidence>
<name>A0AAJ5Z548_9BASI</name>
<dbReference type="GO" id="GO:0000462">
    <property type="term" value="P:maturation of SSU-rRNA from tricistronic rRNA transcript (SSU-rRNA, 5.8S rRNA, LSU-rRNA)"/>
    <property type="evidence" value="ECO:0007669"/>
    <property type="project" value="TreeGrafter"/>
</dbReference>
<dbReference type="EMBL" id="CP119921">
    <property type="protein sequence ID" value="WFD17028.1"/>
    <property type="molecule type" value="Genomic_DNA"/>
</dbReference>
<evidence type="ECO:0000313" key="12">
    <source>
        <dbReference type="Proteomes" id="UP001217582"/>
    </source>
</evidence>
<evidence type="ECO:0000256" key="7">
    <source>
        <dbReference type="ARBA" id="ARBA00023274"/>
    </source>
</evidence>
<evidence type="ECO:0000256" key="4">
    <source>
        <dbReference type="ARBA" id="ARBA00022552"/>
    </source>
</evidence>
<feature type="region of interest" description="Disordered" evidence="10">
    <location>
        <begin position="207"/>
        <end position="261"/>
    </location>
</feature>
<dbReference type="InterPro" id="IPR009292">
    <property type="entry name" value="RRP36"/>
</dbReference>
<feature type="compositionally biased region" description="Acidic residues" evidence="10">
    <location>
        <begin position="19"/>
        <end position="39"/>
    </location>
</feature>
<comment type="function">
    <text evidence="8 9">Component of the 90S pre-ribosome involved in the maturation of rRNAs. Required for early cleavages of the pre-RNAs in the 40S ribosomal subunit maturation pathway.</text>
</comment>
<evidence type="ECO:0000256" key="6">
    <source>
        <dbReference type="ARBA" id="ARBA00023242"/>
    </source>
</evidence>